<dbReference type="STRING" id="471223.GWCH70_1413"/>
<name>C5DAC7_GEOSW</name>
<dbReference type="InterPro" id="IPR013785">
    <property type="entry name" value="Aldolase_TIM"/>
</dbReference>
<dbReference type="Pfam" id="PF07071">
    <property type="entry name" value="KDGP_aldolase"/>
    <property type="match status" value="1"/>
</dbReference>
<organism evidence="1">
    <name type="scientific">Geobacillus sp. (strain WCH70)</name>
    <dbReference type="NCBI Taxonomy" id="471223"/>
    <lineage>
        <taxon>Bacteria</taxon>
        <taxon>Bacillati</taxon>
        <taxon>Bacillota</taxon>
        <taxon>Bacilli</taxon>
        <taxon>Bacillales</taxon>
        <taxon>Anoxybacillaceae</taxon>
        <taxon>Geobacillus</taxon>
    </lineage>
</organism>
<reference evidence="1" key="1">
    <citation type="submission" date="2009-06" db="EMBL/GenBank/DDBJ databases">
        <title>Complete sequence of chromosome of Geopacillus sp. WCH70.</title>
        <authorList>
            <consortium name="US DOE Joint Genome Institute"/>
            <person name="Lucas S."/>
            <person name="Copeland A."/>
            <person name="Lapidus A."/>
            <person name="Glavina del Rio T."/>
            <person name="Dalin E."/>
            <person name="Tice H."/>
            <person name="Bruce D."/>
            <person name="Goodwin L."/>
            <person name="Pitluck S."/>
            <person name="Chertkov O."/>
            <person name="Brettin T."/>
            <person name="Detter J.C."/>
            <person name="Han C."/>
            <person name="Larimer F."/>
            <person name="Land M."/>
            <person name="Hauser L."/>
            <person name="Kyrpides N."/>
            <person name="Mikhailova N."/>
            <person name="Brumm P."/>
            <person name="Mead D.A."/>
            <person name="Richardson P."/>
        </authorList>
    </citation>
    <scope>NUCLEOTIDE SEQUENCE [LARGE SCALE GENOMIC DNA]</scope>
    <source>
        <strain evidence="1">WCH70</strain>
    </source>
</reference>
<gene>
    <name evidence="1" type="ordered locus">GWCH70_1413</name>
</gene>
<dbReference type="EMBL" id="CP001638">
    <property type="protein sequence ID" value="ACS24241.1"/>
    <property type="molecule type" value="Genomic_DNA"/>
</dbReference>
<proteinExistence type="predicted"/>
<dbReference type="eggNOG" id="ENOG502Z844">
    <property type="taxonomic scope" value="Bacteria"/>
</dbReference>
<accession>C5DAC7</accession>
<dbReference type="AlphaFoldDB" id="C5DAC7"/>
<evidence type="ECO:0000313" key="1">
    <source>
        <dbReference type="EMBL" id="ACS24241.1"/>
    </source>
</evidence>
<dbReference type="HOGENOM" id="CLU_098610_0_0_9"/>
<dbReference type="KEGG" id="gwc:GWCH70_1413"/>
<sequence length="242" mass="26595">MKLFNIKRFQDQFLLNVLAKDEKNASDLLEASDGFCVPGIAAADFLTVEKAVETVKSIKRSSPVVSIGLGGGGKFDEWKRVIDIAVLSNPEHINQPFEKAPFAKGFLEAKDCFPIVNALISPSGKIGFVKLSSGKMIRVEQLLELAAAFGIESIKVMPMKGLDHLEELIFITKEATKRGIRGIEPAGGIKVQHLPVLYKEIRKIDIELFMPHIFGDVLQGKGESNPSKVKEIFLRLKGGIHS</sequence>
<dbReference type="OrthoDB" id="6580179at2"/>
<protein>
    <recommendedName>
        <fullName evidence="2">Oxo-acid lyase</fullName>
    </recommendedName>
</protein>
<dbReference type="InterPro" id="IPR010763">
    <property type="entry name" value="DgaF"/>
</dbReference>
<dbReference type="Gene3D" id="3.20.20.70">
    <property type="entry name" value="Aldolase class I"/>
    <property type="match status" value="1"/>
</dbReference>
<evidence type="ECO:0008006" key="2">
    <source>
        <dbReference type="Google" id="ProtNLM"/>
    </source>
</evidence>